<reference evidence="3" key="1">
    <citation type="submission" date="2025-08" db="UniProtKB">
        <authorList>
            <consortium name="RefSeq"/>
        </authorList>
    </citation>
    <scope>IDENTIFICATION</scope>
</reference>
<evidence type="ECO:0000313" key="2">
    <source>
        <dbReference type="Proteomes" id="UP001165740"/>
    </source>
</evidence>
<dbReference type="RefSeq" id="XP_055867086.1">
    <property type="nucleotide sequence ID" value="XM_056011111.1"/>
</dbReference>
<evidence type="ECO:0000313" key="3">
    <source>
        <dbReference type="RefSeq" id="XP_055867086.1"/>
    </source>
</evidence>
<dbReference type="Proteomes" id="UP001165740">
    <property type="component" value="Chromosome 14"/>
</dbReference>
<proteinExistence type="predicted"/>
<protein>
    <submittedName>
        <fullName evidence="3">Uncharacterized protein LOC106052913</fullName>
    </submittedName>
</protein>
<evidence type="ECO:0000256" key="1">
    <source>
        <dbReference type="SAM" id="SignalP"/>
    </source>
</evidence>
<dbReference type="OrthoDB" id="6208772at2759"/>
<sequence>MKVKKLNKYLFLIASVTSLSDLFILHCPPVQERSTAFISIITTAVNKYLQLDFVKNNQQVMSCSYTICFVNTRMNDTNISCKIEASLDKIIFTMELSTHLNWREKQESAVGEWKAYSVPKKHQTTCDLRAYAIYGEPECLWDDVKVTCFIHKVYPKAICKFNFTNIDAGDLDGDVLYQHVDIENGMYYNTTCTYWTSPFNENHIVTVTIYPNGTGIKHGKTTTSYFFGNFYTFRGHTSIKDAIRFAWSFQPGHVYEYVTYQHVGPPNGTYYKTSCTYWSIPVKEKHSVTVTVYPNVTGNLTDMQVGKTKTLVLFACLVCFDDLHFEALSGRWYL</sequence>
<organism evidence="2 3">
    <name type="scientific">Biomphalaria glabrata</name>
    <name type="common">Bloodfluke planorb</name>
    <name type="synonym">Freshwater snail</name>
    <dbReference type="NCBI Taxonomy" id="6526"/>
    <lineage>
        <taxon>Eukaryota</taxon>
        <taxon>Metazoa</taxon>
        <taxon>Spiralia</taxon>
        <taxon>Lophotrochozoa</taxon>
        <taxon>Mollusca</taxon>
        <taxon>Gastropoda</taxon>
        <taxon>Heterobranchia</taxon>
        <taxon>Euthyneura</taxon>
        <taxon>Panpulmonata</taxon>
        <taxon>Hygrophila</taxon>
        <taxon>Lymnaeoidea</taxon>
        <taxon>Planorbidae</taxon>
        <taxon>Biomphalaria</taxon>
    </lineage>
</organism>
<gene>
    <name evidence="3" type="primary">LOC106052913</name>
</gene>
<name>A0A9W2YWG1_BIOGL</name>
<dbReference type="GeneID" id="106052913"/>
<keyword evidence="2" id="KW-1185">Reference proteome</keyword>
<dbReference type="AlphaFoldDB" id="A0A9W2YWG1"/>
<feature type="signal peptide" evidence="1">
    <location>
        <begin position="1"/>
        <end position="22"/>
    </location>
</feature>
<keyword evidence="1" id="KW-0732">Signal</keyword>
<feature type="chain" id="PRO_5040819202" evidence="1">
    <location>
        <begin position="23"/>
        <end position="334"/>
    </location>
</feature>
<accession>A0A9W2YWG1</accession>